<protein>
    <submittedName>
        <fullName evidence="2">Sulfotransferase family protein</fullName>
    </submittedName>
</protein>
<dbReference type="InterPro" id="IPR005331">
    <property type="entry name" value="Sulfotransferase"/>
</dbReference>
<dbReference type="EMBL" id="FOLG01000001">
    <property type="protein sequence ID" value="SFB81078.1"/>
    <property type="molecule type" value="Genomic_DNA"/>
</dbReference>
<name>A0A1I1E711_9RHOB</name>
<dbReference type="RefSeq" id="WP_093359147.1">
    <property type="nucleotide sequence ID" value="NZ_FOLG01000001.1"/>
</dbReference>
<accession>A0A1I1E711</accession>
<organism evidence="2 3">
    <name type="scientific">Tropicimonas isoalkanivorans</name>
    <dbReference type="NCBI Taxonomy" id="441112"/>
    <lineage>
        <taxon>Bacteria</taxon>
        <taxon>Pseudomonadati</taxon>
        <taxon>Pseudomonadota</taxon>
        <taxon>Alphaproteobacteria</taxon>
        <taxon>Rhodobacterales</taxon>
        <taxon>Roseobacteraceae</taxon>
        <taxon>Tropicimonas</taxon>
    </lineage>
</organism>
<proteinExistence type="predicted"/>
<keyword evidence="2" id="KW-0808">Transferase</keyword>
<dbReference type="GO" id="GO:0016020">
    <property type="term" value="C:membrane"/>
    <property type="evidence" value="ECO:0007669"/>
    <property type="project" value="InterPro"/>
</dbReference>
<dbReference type="AlphaFoldDB" id="A0A1I1E711"/>
<dbReference type="SUPFAM" id="SSF52540">
    <property type="entry name" value="P-loop containing nucleoside triphosphate hydrolases"/>
    <property type="match status" value="1"/>
</dbReference>
<evidence type="ECO:0000313" key="2">
    <source>
        <dbReference type="EMBL" id="SFB81078.1"/>
    </source>
</evidence>
<reference evidence="2 3" key="1">
    <citation type="submission" date="2016-10" db="EMBL/GenBank/DDBJ databases">
        <authorList>
            <person name="de Groot N.N."/>
        </authorList>
    </citation>
    <scope>NUCLEOTIDE SEQUENCE [LARGE SCALE GENOMIC DNA]</scope>
    <source>
        <strain evidence="2 3">DSM 19548</strain>
    </source>
</reference>
<gene>
    <name evidence="2" type="ORF">SAMN04488094_101589</name>
</gene>
<dbReference type="Pfam" id="PF03567">
    <property type="entry name" value="Sulfotransfer_2"/>
    <property type="match status" value="1"/>
</dbReference>
<dbReference type="STRING" id="441112.SAMN04488094_101589"/>
<keyword evidence="3" id="KW-1185">Reference proteome</keyword>
<sequence>MPILRTPKATVLFVHVPKAGGTSVEAYMRTKGPVSFHDSQTAPGLPTTPQHFHAELLDSLFAANFFDARFTVLRDPMERLISEFRWRAKVPDPKYARFGLRDLTDKGKFLIRGRKLFLNFDQWVAYVFDRYPKDPFICGNHIRPQHEFLSGNETMFRLENGLSPVFRWLDDVTDTAPSPDPERHKPATFPRPTVSAETERAVREFYADDYAMLARLATDPAPGRTTQAPNGS</sequence>
<dbReference type="InterPro" id="IPR027417">
    <property type="entry name" value="P-loop_NTPase"/>
</dbReference>
<dbReference type="GO" id="GO:0008146">
    <property type="term" value="F:sulfotransferase activity"/>
    <property type="evidence" value="ECO:0007669"/>
    <property type="project" value="InterPro"/>
</dbReference>
<dbReference type="OrthoDB" id="7444642at2"/>
<evidence type="ECO:0000313" key="3">
    <source>
        <dbReference type="Proteomes" id="UP000198728"/>
    </source>
</evidence>
<evidence type="ECO:0000256" key="1">
    <source>
        <dbReference type="SAM" id="MobiDB-lite"/>
    </source>
</evidence>
<dbReference type="Gene3D" id="3.40.50.300">
    <property type="entry name" value="P-loop containing nucleotide triphosphate hydrolases"/>
    <property type="match status" value="1"/>
</dbReference>
<feature type="region of interest" description="Disordered" evidence="1">
    <location>
        <begin position="173"/>
        <end position="196"/>
    </location>
</feature>
<dbReference type="Proteomes" id="UP000198728">
    <property type="component" value="Unassembled WGS sequence"/>
</dbReference>